<feature type="non-terminal residue" evidence="1">
    <location>
        <position position="1"/>
    </location>
</feature>
<sequence length="149" mass="16967">RRREGQMVKASRAEPVVGPHEEVGSKVMCPGSLSGQPQQLRTRIYSPRLSRVSCGEQYDRYFAVTFGSQANGRISPLEKCWRLAVRKRLSKCLRMKEKHACFAGEQGLLGTRYKPFVNSIFLVSRRESHIITIMSVLGPKNRYSRVPLQ</sequence>
<proteinExistence type="predicted"/>
<reference evidence="1" key="1">
    <citation type="submission" date="2006-02" db="EMBL/GenBank/DDBJ databases">
        <title>Sampling the accessory genome of the Sinorhizobium genus by suppressive subtractive hybridization.</title>
        <authorList>
            <person name="Moulin L."/>
            <person name="Ghazoui Z."/>
            <person name="Young P."/>
        </authorList>
    </citation>
    <scope>NUCLEOTIDE SEQUENCE</scope>
    <source>
        <strain evidence="1">LMG6217</strain>
    </source>
</reference>
<evidence type="ECO:0000313" key="1">
    <source>
        <dbReference type="EMBL" id="ABD74946.1"/>
    </source>
</evidence>
<dbReference type="EMBL" id="DQ403439">
    <property type="protein sequence ID" value="ABD74946.1"/>
    <property type="molecule type" value="Genomic_DNA"/>
</dbReference>
<organism evidence="1">
    <name type="scientific">Rhizobium fredii</name>
    <name type="common">Sinorhizobium fredii</name>
    <dbReference type="NCBI Taxonomy" id="380"/>
    <lineage>
        <taxon>Bacteria</taxon>
        <taxon>Pseudomonadati</taxon>
        <taxon>Pseudomonadota</taxon>
        <taxon>Alphaproteobacteria</taxon>
        <taxon>Hyphomicrobiales</taxon>
        <taxon>Rhizobiaceae</taxon>
        <taxon>Sinorhizobium/Ensifer group</taxon>
        <taxon>Sinorhizobium</taxon>
    </lineage>
</organism>
<name>D1CSZ2_RHIFR</name>
<accession>D1CSZ2</accession>
<protein>
    <submittedName>
        <fullName evidence="1">Putative replication protein A</fullName>
    </submittedName>
</protein>
<dbReference type="AlphaFoldDB" id="D1CSZ2"/>